<evidence type="ECO:0000256" key="1">
    <source>
        <dbReference type="ARBA" id="ARBA00004123"/>
    </source>
</evidence>
<dbReference type="Pfam" id="PF11488">
    <property type="entry name" value="Lge1"/>
    <property type="match status" value="1"/>
</dbReference>
<dbReference type="Proteomes" id="UP000189911">
    <property type="component" value="Chromosome E"/>
</dbReference>
<comment type="subcellular location">
    <subcellularLocation>
        <location evidence="1">Nucleus</location>
    </subcellularLocation>
</comment>
<accession>A0A1G4JW21</accession>
<feature type="region of interest" description="Disordered" evidence="4">
    <location>
        <begin position="1"/>
        <end position="137"/>
    </location>
</feature>
<evidence type="ECO:0000256" key="3">
    <source>
        <dbReference type="ARBA" id="ARBA00023242"/>
    </source>
</evidence>
<dbReference type="AlphaFoldDB" id="A0A1G4JW21"/>
<dbReference type="GO" id="GO:0005634">
    <property type="term" value="C:nucleus"/>
    <property type="evidence" value="ECO:0007669"/>
    <property type="project" value="UniProtKB-SubCell"/>
</dbReference>
<feature type="compositionally biased region" description="Low complexity" evidence="4">
    <location>
        <begin position="74"/>
        <end position="87"/>
    </location>
</feature>
<feature type="compositionally biased region" description="Polar residues" evidence="4">
    <location>
        <begin position="1"/>
        <end position="13"/>
    </location>
</feature>
<dbReference type="EMBL" id="LT598451">
    <property type="protein sequence ID" value="SCU95179.1"/>
    <property type="molecule type" value="Genomic_DNA"/>
</dbReference>
<keyword evidence="7" id="KW-1185">Reference proteome</keyword>
<organism evidence="6 7">
    <name type="scientific">Lachancea nothofagi CBS 11611</name>
    <dbReference type="NCBI Taxonomy" id="1266666"/>
    <lineage>
        <taxon>Eukaryota</taxon>
        <taxon>Fungi</taxon>
        <taxon>Dikarya</taxon>
        <taxon>Ascomycota</taxon>
        <taxon>Saccharomycotina</taxon>
        <taxon>Saccharomycetes</taxon>
        <taxon>Saccharomycetales</taxon>
        <taxon>Saccharomycetaceae</taxon>
        <taxon>Lachancea</taxon>
    </lineage>
</organism>
<proteinExistence type="predicted"/>
<feature type="domain" description="Transcription regulator LGE1 helical region" evidence="5">
    <location>
        <begin position="141"/>
        <end position="215"/>
    </location>
</feature>
<dbReference type="OrthoDB" id="4070541at2759"/>
<evidence type="ECO:0000313" key="7">
    <source>
        <dbReference type="Proteomes" id="UP000189911"/>
    </source>
</evidence>
<keyword evidence="2" id="KW-0156">Chromatin regulator</keyword>
<gene>
    <name evidence="6" type="ORF">LANO_0E09560G</name>
</gene>
<sequence length="218" mass="24623">MNYQGGSSGNRQHYNSSNSYRGSSYRGKSHRGGRGGYSSTRYNNTQAYEENAGRFPSPTSQYRGNYRGEHYTPQRGGYQSGSRGSYSESFPRYGDKRHSSAGYDSRPSLSQAERPQEFSAAPSPPIESPQTPLSRIYSTDSPFYHLTGLDEFTDDELERSRIRALFREDGDIDTKLQEQKLQLCKIELELGLLSTQSEKDALNVRLTQDNLDALLLMQ</sequence>
<keyword evidence="3" id="KW-0539">Nucleus</keyword>
<dbReference type="CDD" id="cd22897">
    <property type="entry name" value="Lge1"/>
    <property type="match status" value="1"/>
</dbReference>
<evidence type="ECO:0000256" key="4">
    <source>
        <dbReference type="SAM" id="MobiDB-lite"/>
    </source>
</evidence>
<feature type="compositionally biased region" description="Low complexity" evidence="4">
    <location>
        <begin position="14"/>
        <end position="26"/>
    </location>
</feature>
<protein>
    <submittedName>
        <fullName evidence="6">LANO_0E09560g1_1</fullName>
    </submittedName>
</protein>
<evidence type="ECO:0000313" key="6">
    <source>
        <dbReference type="EMBL" id="SCU95179.1"/>
    </source>
</evidence>
<dbReference type="GO" id="GO:0006325">
    <property type="term" value="P:chromatin organization"/>
    <property type="evidence" value="ECO:0007669"/>
    <property type="project" value="UniProtKB-KW"/>
</dbReference>
<reference evidence="7" key="1">
    <citation type="submission" date="2016-03" db="EMBL/GenBank/DDBJ databases">
        <authorList>
            <person name="Devillers Hugo."/>
        </authorList>
    </citation>
    <scope>NUCLEOTIDE SEQUENCE [LARGE SCALE GENOMIC DNA]</scope>
</reference>
<evidence type="ECO:0000256" key="2">
    <source>
        <dbReference type="ARBA" id="ARBA00022853"/>
    </source>
</evidence>
<name>A0A1G4JW21_9SACH</name>
<feature type="compositionally biased region" description="Polar residues" evidence="4">
    <location>
        <begin position="128"/>
        <end position="137"/>
    </location>
</feature>
<evidence type="ECO:0000259" key="5">
    <source>
        <dbReference type="Pfam" id="PF11488"/>
    </source>
</evidence>
<dbReference type="InterPro" id="IPR021581">
    <property type="entry name" value="Tscrpt_reg_Lge1"/>
</dbReference>